<evidence type="ECO:0000313" key="4">
    <source>
        <dbReference type="Proteomes" id="UP000008827"/>
    </source>
</evidence>
<organism evidence="2">
    <name type="scientific">Glycine max</name>
    <name type="common">Soybean</name>
    <name type="synonym">Glycine hispida</name>
    <dbReference type="NCBI Taxonomy" id="3847"/>
    <lineage>
        <taxon>Eukaryota</taxon>
        <taxon>Viridiplantae</taxon>
        <taxon>Streptophyta</taxon>
        <taxon>Embryophyta</taxon>
        <taxon>Tracheophyta</taxon>
        <taxon>Spermatophyta</taxon>
        <taxon>Magnoliopsida</taxon>
        <taxon>eudicotyledons</taxon>
        <taxon>Gunneridae</taxon>
        <taxon>Pentapetalae</taxon>
        <taxon>rosids</taxon>
        <taxon>fabids</taxon>
        <taxon>Fabales</taxon>
        <taxon>Fabaceae</taxon>
        <taxon>Papilionoideae</taxon>
        <taxon>50 kb inversion clade</taxon>
        <taxon>NPAAA clade</taxon>
        <taxon>indigoferoid/millettioid clade</taxon>
        <taxon>Phaseoleae</taxon>
        <taxon>Glycine</taxon>
        <taxon>Glycine subgen. Soja</taxon>
    </lineage>
</organism>
<keyword evidence="4" id="KW-1185">Reference proteome</keyword>
<keyword evidence="1" id="KW-1133">Transmembrane helix</keyword>
<dbReference type="EMBL" id="CM000850">
    <property type="protein sequence ID" value="KRH05763.1"/>
    <property type="molecule type" value="Genomic_DNA"/>
</dbReference>
<dbReference type="Proteomes" id="UP000008827">
    <property type="component" value="Chromosome 17"/>
</dbReference>
<dbReference type="InParanoid" id="A0A0R0FR97"/>
<reference evidence="3" key="2">
    <citation type="submission" date="2018-02" db="UniProtKB">
        <authorList>
            <consortium name="EnsemblPlants"/>
        </authorList>
    </citation>
    <scope>IDENTIFICATION</scope>
    <source>
        <strain evidence="3">Williams 82</strain>
    </source>
</reference>
<dbReference type="EnsemblPlants" id="KRH05763">
    <property type="protein sequence ID" value="KRH05763"/>
    <property type="gene ID" value="GLYMA_17G246900"/>
</dbReference>
<evidence type="ECO:0000313" key="3">
    <source>
        <dbReference type="EnsemblPlants" id="KRH05763"/>
    </source>
</evidence>
<sequence length="69" mass="8370">MYCCTMYCKHEFYKQHDNFTPKDHHSSCCVQMPILKEQHCHVSKIPFCFTCCHLAYYFLFLGLYFLNCK</sequence>
<dbReference type="AlphaFoldDB" id="A0A0R0FR97"/>
<gene>
    <name evidence="2" type="ORF">GLYMA_17G246900</name>
</gene>
<dbReference type="Gramene" id="KRH05763">
    <property type="protein sequence ID" value="KRH05763"/>
    <property type="gene ID" value="GLYMA_17G246900"/>
</dbReference>
<evidence type="ECO:0000313" key="2">
    <source>
        <dbReference type="EMBL" id="KRH05763.1"/>
    </source>
</evidence>
<keyword evidence="1" id="KW-0812">Transmembrane</keyword>
<evidence type="ECO:0000256" key="1">
    <source>
        <dbReference type="SAM" id="Phobius"/>
    </source>
</evidence>
<accession>A0A0R0FR97</accession>
<keyword evidence="1" id="KW-0472">Membrane</keyword>
<proteinExistence type="predicted"/>
<feature type="transmembrane region" description="Helical" evidence="1">
    <location>
        <begin position="45"/>
        <end position="66"/>
    </location>
</feature>
<reference evidence="2 3" key="1">
    <citation type="journal article" date="2010" name="Nature">
        <title>Genome sequence of the palaeopolyploid soybean.</title>
        <authorList>
            <person name="Schmutz J."/>
            <person name="Cannon S.B."/>
            <person name="Schlueter J."/>
            <person name="Ma J."/>
            <person name="Mitros T."/>
            <person name="Nelson W."/>
            <person name="Hyten D.L."/>
            <person name="Song Q."/>
            <person name="Thelen J.J."/>
            <person name="Cheng J."/>
            <person name="Xu D."/>
            <person name="Hellsten U."/>
            <person name="May G.D."/>
            <person name="Yu Y."/>
            <person name="Sakurai T."/>
            <person name="Umezawa T."/>
            <person name="Bhattacharyya M.K."/>
            <person name="Sandhu D."/>
            <person name="Valliyodan B."/>
            <person name="Lindquist E."/>
            <person name="Peto M."/>
            <person name="Grant D."/>
            <person name="Shu S."/>
            <person name="Goodstein D."/>
            <person name="Barry K."/>
            <person name="Futrell-Griggs M."/>
            <person name="Abernathy B."/>
            <person name="Du J."/>
            <person name="Tian Z."/>
            <person name="Zhu L."/>
            <person name="Gill N."/>
            <person name="Joshi T."/>
            <person name="Libault M."/>
            <person name="Sethuraman A."/>
            <person name="Zhang X.-C."/>
            <person name="Shinozaki K."/>
            <person name="Nguyen H.T."/>
            <person name="Wing R.A."/>
            <person name="Cregan P."/>
            <person name="Specht J."/>
            <person name="Grimwood J."/>
            <person name="Rokhsar D."/>
            <person name="Stacey G."/>
            <person name="Shoemaker R.C."/>
            <person name="Jackson S.A."/>
        </authorList>
    </citation>
    <scope>NUCLEOTIDE SEQUENCE [LARGE SCALE GENOMIC DNA]</scope>
    <source>
        <strain evidence="3">cv. Williams 82</strain>
        <tissue evidence="2">Callus</tissue>
    </source>
</reference>
<reference evidence="2" key="3">
    <citation type="submission" date="2018-07" db="EMBL/GenBank/DDBJ databases">
        <title>WGS assembly of Glycine max.</title>
        <authorList>
            <person name="Schmutz J."/>
            <person name="Cannon S."/>
            <person name="Schlueter J."/>
            <person name="Ma J."/>
            <person name="Mitros T."/>
            <person name="Nelson W."/>
            <person name="Hyten D."/>
            <person name="Song Q."/>
            <person name="Thelen J."/>
            <person name="Cheng J."/>
            <person name="Xu D."/>
            <person name="Hellsten U."/>
            <person name="May G."/>
            <person name="Yu Y."/>
            <person name="Sakurai T."/>
            <person name="Umezawa T."/>
            <person name="Bhattacharyya M."/>
            <person name="Sandhu D."/>
            <person name="Valliyodan B."/>
            <person name="Lindquist E."/>
            <person name="Peto M."/>
            <person name="Grant D."/>
            <person name="Shu S."/>
            <person name="Goodstein D."/>
            <person name="Barry K."/>
            <person name="Futrell-Griggs M."/>
            <person name="Abernathy B."/>
            <person name="Du J."/>
            <person name="Tian Z."/>
            <person name="Zhu L."/>
            <person name="Gill N."/>
            <person name="Joshi T."/>
            <person name="Libault M."/>
            <person name="Sethuraman A."/>
            <person name="Zhang X."/>
            <person name="Shinozaki K."/>
            <person name="Nguyen H."/>
            <person name="Wing R."/>
            <person name="Cregan P."/>
            <person name="Specht J."/>
            <person name="Grimwood J."/>
            <person name="Rokhsar D."/>
            <person name="Stacey G."/>
            <person name="Shoemaker R."/>
            <person name="Jackson S."/>
        </authorList>
    </citation>
    <scope>NUCLEOTIDE SEQUENCE</scope>
    <source>
        <tissue evidence="2">Callus</tissue>
    </source>
</reference>
<protein>
    <submittedName>
        <fullName evidence="2 3">Uncharacterized protein</fullName>
    </submittedName>
</protein>
<name>A0A0R0FR97_SOYBN</name>